<feature type="transmembrane region" description="Helical" evidence="10">
    <location>
        <begin position="312"/>
        <end position="329"/>
    </location>
</feature>
<evidence type="ECO:0000256" key="10">
    <source>
        <dbReference type="SAM" id="Phobius"/>
    </source>
</evidence>
<reference evidence="15" key="1">
    <citation type="submission" date="2013-09" db="EMBL/GenBank/DDBJ databases">
        <title>Corchorus olitorius genome sequencing.</title>
        <authorList>
            <person name="Alam M."/>
            <person name="Haque M.S."/>
            <person name="Islam M.S."/>
            <person name="Emdad E.M."/>
            <person name="Islam M.M."/>
            <person name="Ahmed B."/>
            <person name="Halim A."/>
            <person name="Hossen Q.M.M."/>
            <person name="Hossain M.Z."/>
            <person name="Ahmed R."/>
            <person name="Khan M.M."/>
            <person name="Islam R."/>
            <person name="Rashid M.M."/>
            <person name="Khan S.A."/>
            <person name="Rahman M.S."/>
            <person name="Alam M."/>
            <person name="Yahiya A.S."/>
            <person name="Khan M.S."/>
            <person name="Azam M.S."/>
            <person name="Haque T."/>
            <person name="Lashkar M.Z.H."/>
            <person name="Akhand A.I."/>
            <person name="Morshed G."/>
            <person name="Roy S."/>
            <person name="Uddin K.S."/>
            <person name="Rabeya T."/>
            <person name="Hossain A.S."/>
            <person name="Chowdhury A."/>
            <person name="Snigdha A.R."/>
            <person name="Mortoza M.S."/>
            <person name="Matin S.A."/>
            <person name="Hoque S.M.E."/>
            <person name="Islam M.K."/>
            <person name="Roy D.K."/>
            <person name="Haider R."/>
            <person name="Moosa M.M."/>
            <person name="Elias S.M."/>
            <person name="Hasan A.M."/>
            <person name="Jahan S."/>
            <person name="Shafiuddin M."/>
            <person name="Mahmood N."/>
            <person name="Shommy N.S."/>
        </authorList>
    </citation>
    <scope>NUCLEOTIDE SEQUENCE [LARGE SCALE GENOMIC DNA]</scope>
    <source>
        <strain evidence="15">cv. O-4</strain>
    </source>
</reference>
<evidence type="ECO:0000256" key="5">
    <source>
        <dbReference type="ARBA" id="ARBA00022958"/>
    </source>
</evidence>
<dbReference type="GO" id="GO:0016020">
    <property type="term" value="C:membrane"/>
    <property type="evidence" value="ECO:0007669"/>
    <property type="project" value="UniProtKB-SubCell"/>
</dbReference>
<evidence type="ECO:0000256" key="7">
    <source>
        <dbReference type="ARBA" id="ARBA00023065"/>
    </source>
</evidence>
<feature type="transmembrane region" description="Helical" evidence="10">
    <location>
        <begin position="341"/>
        <end position="363"/>
    </location>
</feature>
<dbReference type="InterPro" id="IPR057290">
    <property type="entry name" value="CHX17_C"/>
</dbReference>
<protein>
    <submittedName>
        <fullName evidence="14">Cation/H+ exchanger</fullName>
    </submittedName>
</protein>
<dbReference type="InterPro" id="IPR006153">
    <property type="entry name" value="Cation/H_exchanger_TM"/>
</dbReference>
<feature type="transmembrane region" description="Helical" evidence="10">
    <location>
        <begin position="403"/>
        <end position="425"/>
    </location>
</feature>
<keyword evidence="3" id="KW-0633">Potassium transport</keyword>
<keyword evidence="7" id="KW-0406">Ion transport</keyword>
<feature type="transmembrane region" description="Helical" evidence="10">
    <location>
        <begin position="162"/>
        <end position="183"/>
    </location>
</feature>
<feature type="transmembrane region" description="Helical" evidence="10">
    <location>
        <begin position="223"/>
        <end position="241"/>
    </location>
</feature>
<proteinExistence type="inferred from homology"/>
<dbReference type="PANTHER" id="PTHR32468">
    <property type="entry name" value="CATION/H + ANTIPORTER"/>
    <property type="match status" value="1"/>
</dbReference>
<feature type="transmembrane region" description="Helical" evidence="10">
    <location>
        <begin position="35"/>
        <end position="54"/>
    </location>
</feature>
<keyword evidence="4 10" id="KW-0812">Transmembrane</keyword>
<dbReference type="Pfam" id="PF00999">
    <property type="entry name" value="Na_H_Exchanger"/>
    <property type="match status" value="1"/>
</dbReference>
<organism evidence="14 15">
    <name type="scientific">Corchorus olitorius</name>
    <dbReference type="NCBI Taxonomy" id="93759"/>
    <lineage>
        <taxon>Eukaryota</taxon>
        <taxon>Viridiplantae</taxon>
        <taxon>Streptophyta</taxon>
        <taxon>Embryophyta</taxon>
        <taxon>Tracheophyta</taxon>
        <taxon>Spermatophyta</taxon>
        <taxon>Magnoliopsida</taxon>
        <taxon>eudicotyledons</taxon>
        <taxon>Gunneridae</taxon>
        <taxon>Pentapetalae</taxon>
        <taxon>rosids</taxon>
        <taxon>malvids</taxon>
        <taxon>Malvales</taxon>
        <taxon>Malvaceae</taxon>
        <taxon>Grewioideae</taxon>
        <taxon>Apeibeae</taxon>
        <taxon>Corchorus</taxon>
    </lineage>
</organism>
<name>A0A1R3K5L9_9ROSI</name>
<gene>
    <name evidence="14" type="ORF">COLO4_11162</name>
</gene>
<evidence type="ECO:0000256" key="8">
    <source>
        <dbReference type="ARBA" id="ARBA00023136"/>
    </source>
</evidence>
<feature type="domain" description="Cation/H+ exchanger transmembrane" evidence="11">
    <location>
        <begin position="49"/>
        <end position="420"/>
    </location>
</feature>
<dbReference type="GO" id="GO:0015297">
    <property type="term" value="F:antiporter activity"/>
    <property type="evidence" value="ECO:0007669"/>
    <property type="project" value="InterPro"/>
</dbReference>
<dbReference type="InterPro" id="IPR038770">
    <property type="entry name" value="Na+/solute_symporter_sf"/>
</dbReference>
<evidence type="ECO:0000256" key="3">
    <source>
        <dbReference type="ARBA" id="ARBA00022538"/>
    </source>
</evidence>
<feature type="transmembrane region" description="Helical" evidence="10">
    <location>
        <begin position="98"/>
        <end position="115"/>
    </location>
</feature>
<keyword evidence="2" id="KW-0813">Transport</keyword>
<evidence type="ECO:0000256" key="2">
    <source>
        <dbReference type="ARBA" id="ARBA00022448"/>
    </source>
</evidence>
<evidence type="ECO:0000256" key="6">
    <source>
        <dbReference type="ARBA" id="ARBA00022989"/>
    </source>
</evidence>
<dbReference type="PANTHER" id="PTHR32468:SF66">
    <property type="entry name" value="CATION_H+ EXCHANGER DOMAIN-CONTAINING PROTEIN"/>
    <property type="match status" value="1"/>
</dbReference>
<evidence type="ECO:0000256" key="9">
    <source>
        <dbReference type="ARBA" id="ARBA00038341"/>
    </source>
</evidence>
<dbReference type="Pfam" id="PF23259">
    <property type="entry name" value="CHX17_C"/>
    <property type="match status" value="1"/>
</dbReference>
<feature type="transmembrane region" description="Helical" evidence="10">
    <location>
        <begin position="61"/>
        <end position="78"/>
    </location>
</feature>
<dbReference type="InterPro" id="IPR050794">
    <property type="entry name" value="CPA2_transporter"/>
</dbReference>
<evidence type="ECO:0000256" key="4">
    <source>
        <dbReference type="ARBA" id="ARBA00022692"/>
    </source>
</evidence>
<dbReference type="GO" id="GO:0012505">
    <property type="term" value="C:endomembrane system"/>
    <property type="evidence" value="ECO:0007669"/>
    <property type="project" value="TreeGrafter"/>
</dbReference>
<feature type="domain" description="Cation/H(+) antiporter central" evidence="12">
    <location>
        <begin position="479"/>
        <end position="615"/>
    </location>
</feature>
<feature type="transmembrane region" description="Helical" evidence="10">
    <location>
        <begin position="127"/>
        <end position="150"/>
    </location>
</feature>
<dbReference type="GO" id="GO:1902600">
    <property type="term" value="P:proton transmembrane transport"/>
    <property type="evidence" value="ECO:0007669"/>
    <property type="project" value="InterPro"/>
</dbReference>
<keyword evidence="8 10" id="KW-0472">Membrane</keyword>
<dbReference type="InterPro" id="IPR057291">
    <property type="entry name" value="CHX17_2nd"/>
</dbReference>
<dbReference type="Gene3D" id="1.20.1530.20">
    <property type="match status" value="1"/>
</dbReference>
<feature type="transmembrane region" description="Helical" evidence="10">
    <location>
        <begin position="262"/>
        <end position="286"/>
    </location>
</feature>
<evidence type="ECO:0000313" key="15">
    <source>
        <dbReference type="Proteomes" id="UP000187203"/>
    </source>
</evidence>
<feature type="transmembrane region" description="Helical" evidence="10">
    <location>
        <begin position="195"/>
        <end position="217"/>
    </location>
</feature>
<feature type="domain" description="Cation/H(+) antiporter C-terminal" evidence="13">
    <location>
        <begin position="620"/>
        <end position="768"/>
    </location>
</feature>
<comment type="similarity">
    <text evidence="9">Belongs to the monovalent cation:proton antiporter 2 (CPA2) transporter (TC 2.A.37) family. CHX (TC 2.A.37.4) subfamily.</text>
</comment>
<dbReference type="Proteomes" id="UP000187203">
    <property type="component" value="Unassembled WGS sequence"/>
</dbReference>
<dbReference type="Pfam" id="PF23256">
    <property type="entry name" value="CHX17_2nd"/>
    <property type="match status" value="1"/>
</dbReference>
<dbReference type="GO" id="GO:0006885">
    <property type="term" value="P:regulation of pH"/>
    <property type="evidence" value="ECO:0007669"/>
    <property type="project" value="TreeGrafter"/>
</dbReference>
<dbReference type="GO" id="GO:0006813">
    <property type="term" value="P:potassium ion transport"/>
    <property type="evidence" value="ECO:0007669"/>
    <property type="project" value="UniProtKB-KW"/>
</dbReference>
<sequence length="805" mass="90121">MSQKPLNESWVCQRNGEISRGVFLGDDPLKFSTPLLFVQLSTASLTTAIFQLFLTPFGESAFFSQMLAGILLGPTFWGTRNPIIMTIFPRKSHYVSQTYAGFGVMLFLYLVGVKTDISMIKRTGRKAVIIGILSFFLPIALNTTVAGVIASRHKMQPNLQKSIYFIAAFLSLNSFHVVVCLLADLKLLNSELGRLATSSSLISGVLSWTWAIITTTIMQRKDILWKFISLALLIFIIVYIFRPVMLWMVRQTTEGRPLKEGHVWGVFIMILSSAFCSEIVGQHMLFGPMVLGMATPEGPPLGSALVSKLDSYVSYILLPSYFLLACSGINIRTAESDTVSVILTLCFFNFLAKLSATVLPSIYCQMPRLDALTLGLIMSAQGITDVLILQQGVSLKLIDSESFTIMALAIVFLTGIITPVAKFLYTPSRRFMMSNKRRTIQHSHPDTELRMLSGIYSEYQTPSIINLLELSNPTPRSPICFYVVHLQELAGRSTPLLVAHRPGRTNTHRSHGSQHMINAFRLYEENNEGSVVINMFTSISPYATMHEEVCNLAFDKRVSMVIVPFHKQWSESTQMEELPTSIRSVNQNILREIPCSVGILVDRGTLSGTSSLSSKTLYNIGMIFVEGPDDREALSYVMRMGEHPNVSVTLIRLVDSNNKSKKENSSVSIFLDEDDRIVNDFKIAHIGKKYHTYKEELVSDSVETVGVIRSMENTYDLIVVGRRHDNDSPLFMGLTEWNEFPELGFVGDMLASSDSRCQVSVLVIQQQTLSNAKKDEKLKEFEESSVFVDIPVPRKSNKIWPAEFN</sequence>
<evidence type="ECO:0000259" key="13">
    <source>
        <dbReference type="Pfam" id="PF23259"/>
    </source>
</evidence>
<dbReference type="OrthoDB" id="1868135at2759"/>
<evidence type="ECO:0000259" key="11">
    <source>
        <dbReference type="Pfam" id="PF00999"/>
    </source>
</evidence>
<comment type="subcellular location">
    <subcellularLocation>
        <location evidence="1">Membrane</location>
        <topology evidence="1">Multi-pass membrane protein</topology>
    </subcellularLocation>
</comment>
<evidence type="ECO:0000313" key="14">
    <source>
        <dbReference type="EMBL" id="OMP02346.1"/>
    </source>
</evidence>
<comment type="caution">
    <text evidence="14">The sequence shown here is derived from an EMBL/GenBank/DDBJ whole genome shotgun (WGS) entry which is preliminary data.</text>
</comment>
<dbReference type="EMBL" id="AWUE01014647">
    <property type="protein sequence ID" value="OMP02346.1"/>
    <property type="molecule type" value="Genomic_DNA"/>
</dbReference>
<keyword evidence="6 10" id="KW-1133">Transmembrane helix</keyword>
<evidence type="ECO:0000259" key="12">
    <source>
        <dbReference type="Pfam" id="PF23256"/>
    </source>
</evidence>
<dbReference type="STRING" id="93759.A0A1R3K5L9"/>
<evidence type="ECO:0000256" key="1">
    <source>
        <dbReference type="ARBA" id="ARBA00004141"/>
    </source>
</evidence>
<keyword evidence="5" id="KW-0630">Potassium</keyword>
<dbReference type="AlphaFoldDB" id="A0A1R3K5L9"/>
<accession>A0A1R3K5L9</accession>
<keyword evidence="15" id="KW-1185">Reference proteome</keyword>